<dbReference type="NCBIfam" id="TIGR04057">
    <property type="entry name" value="SusC_RagA_signa"/>
    <property type="match status" value="1"/>
</dbReference>
<dbReference type="Pfam" id="PF13715">
    <property type="entry name" value="CarbopepD_reg_2"/>
    <property type="match status" value="1"/>
</dbReference>
<dbReference type="EMBL" id="JACVDC010000032">
    <property type="protein sequence ID" value="MBC9796628.1"/>
    <property type="molecule type" value="Genomic_DNA"/>
</dbReference>
<dbReference type="InterPro" id="IPR023997">
    <property type="entry name" value="TonB-dep_OMP_SusC/RagA_CS"/>
</dbReference>
<evidence type="ECO:0000256" key="1">
    <source>
        <dbReference type="ARBA" id="ARBA00004571"/>
    </source>
</evidence>
<dbReference type="InterPro" id="IPR008969">
    <property type="entry name" value="CarboxyPept-like_regulatory"/>
</dbReference>
<dbReference type="InterPro" id="IPR037066">
    <property type="entry name" value="Plug_dom_sf"/>
</dbReference>
<dbReference type="InterPro" id="IPR036942">
    <property type="entry name" value="Beta-barrel_TonB_sf"/>
</dbReference>
<dbReference type="SUPFAM" id="SSF49464">
    <property type="entry name" value="Carboxypeptidase regulatory domain-like"/>
    <property type="match status" value="1"/>
</dbReference>
<keyword evidence="3 7" id="KW-1134">Transmembrane beta strand</keyword>
<dbReference type="Pfam" id="PF07715">
    <property type="entry name" value="Plug"/>
    <property type="match status" value="1"/>
</dbReference>
<name>A0A926Q2K6_9FLAO</name>
<dbReference type="Gene3D" id="2.170.130.10">
    <property type="entry name" value="TonB-dependent receptor, plug domain"/>
    <property type="match status" value="1"/>
</dbReference>
<keyword evidence="10" id="KW-1185">Reference proteome</keyword>
<dbReference type="NCBIfam" id="TIGR04056">
    <property type="entry name" value="OMP_RagA_SusC"/>
    <property type="match status" value="1"/>
</dbReference>
<comment type="caution">
    <text evidence="9">The sequence shown here is derived from an EMBL/GenBank/DDBJ whole genome shotgun (WGS) entry which is preliminary data.</text>
</comment>
<keyword evidence="4 7" id="KW-0812">Transmembrane</keyword>
<evidence type="ECO:0000256" key="3">
    <source>
        <dbReference type="ARBA" id="ARBA00022452"/>
    </source>
</evidence>
<evidence type="ECO:0000256" key="7">
    <source>
        <dbReference type="PROSITE-ProRule" id="PRU01360"/>
    </source>
</evidence>
<dbReference type="SUPFAM" id="SSF56935">
    <property type="entry name" value="Porins"/>
    <property type="match status" value="1"/>
</dbReference>
<dbReference type="InterPro" id="IPR039426">
    <property type="entry name" value="TonB-dep_rcpt-like"/>
</dbReference>
<keyword evidence="2 7" id="KW-0813">Transport</keyword>
<evidence type="ECO:0000256" key="2">
    <source>
        <dbReference type="ARBA" id="ARBA00022448"/>
    </source>
</evidence>
<keyword evidence="6 7" id="KW-0998">Cell outer membrane</keyword>
<evidence type="ECO:0000256" key="6">
    <source>
        <dbReference type="ARBA" id="ARBA00023237"/>
    </source>
</evidence>
<keyword evidence="9" id="KW-0675">Receptor</keyword>
<organism evidence="9 10">
    <name type="scientific">Sinomicrobium weinanense</name>
    <dbReference type="NCBI Taxonomy" id="2842200"/>
    <lineage>
        <taxon>Bacteria</taxon>
        <taxon>Pseudomonadati</taxon>
        <taxon>Bacteroidota</taxon>
        <taxon>Flavobacteriia</taxon>
        <taxon>Flavobacteriales</taxon>
        <taxon>Flavobacteriaceae</taxon>
        <taxon>Sinomicrobium</taxon>
    </lineage>
</organism>
<accession>A0A926Q2K6</accession>
<evidence type="ECO:0000259" key="8">
    <source>
        <dbReference type="Pfam" id="PF07715"/>
    </source>
</evidence>
<dbReference type="Gene3D" id="2.40.170.20">
    <property type="entry name" value="TonB-dependent receptor, beta-barrel domain"/>
    <property type="match status" value="1"/>
</dbReference>
<dbReference type="Proteomes" id="UP000653730">
    <property type="component" value="Unassembled WGS sequence"/>
</dbReference>
<feature type="domain" description="TonB-dependent receptor plug" evidence="8">
    <location>
        <begin position="105"/>
        <end position="220"/>
    </location>
</feature>
<evidence type="ECO:0000256" key="4">
    <source>
        <dbReference type="ARBA" id="ARBA00022692"/>
    </source>
</evidence>
<dbReference type="AlphaFoldDB" id="A0A926Q2K6"/>
<dbReference type="InterPro" id="IPR012910">
    <property type="entry name" value="Plug_dom"/>
</dbReference>
<dbReference type="InterPro" id="IPR023996">
    <property type="entry name" value="TonB-dep_OMP_SusC/RagA"/>
</dbReference>
<sequence>MNLWIMPVLGQAIPVSGVVTSGEDKELLPGVNVVVKGTNKGTVTDFDGNYSIEVPSPEAVLVFSSIGFVSKEVVVGQKSVINVALNTDMTALDEVVVIGYGTTKRKDITGSISSITGEDLRKTSPVTMDQALQGKVPGLVIQQVSGQPGGAVSVQVRGLSSFGSSDPLYVIDGVIISNTATLGSGTNPLAGINPSEIESIDVLKDASATAIYGSQATNGVIVITTKRGKDAPPSINYEFYTGFQQLPNRLPLMNLQEYATFINERNTGLGWGFDERPEFVNPEYLGKGTDWQDELFRNAPVSNHTITVKGGDKRTQYLLSGSYFEQEGIALGSDFKRISVRLNLDNQTTDWLKIGTSLQLANIKENVNSTSSNVIQTALSQTPDIPVRNADGSWGGAYNPNGWVNNTVNPYAIALINKDRARRKQIFGNAYAEITFTKGLVLRNEITGSFSMATRDSFFPSYEMGLVERIINEGAYNFVQSYNSTIRNYLTFSRLFVDRYNMNIMAGHEAQLNKSENLAAGRTNFPSNNVQVISGGDPNTATNSGGKTHSALESYFGRINFGMDDKYLLTSNVRVDGSSKFASGNRWVTTYSWALAWKMNNEAFLKNVEKINELKLRAGYGLTNNQNIRDYAYTSTLATVTTGLSGISQITSNMANPYVEWEKTKYTNIGLDGTFFNWRLNFSVDFYNRDTDGLLMQIPLPMYSGTATSYSPGSIASPYINVGQINNKGFDFRISSKNFTGEDFSWTTDLTVSHNINKIKKLNTEGASLDGEYSKTTVGRSIGEFYGYQVEGVFAKAEDFETHAIPVRNGEKLNIGPEGGSIWYGDLIFKDFNEDGIIDERDQTYLGSPIPKYQVGLNNTFSYKNFDLNIFFNANYGNKVFNRLRINGEYPGTSFGYLKALNNYAKLALIDPDGSDSDVNNVYVTNPDTRIVGIRNDNTNDNNRTSDKFIEDGSFIRCKNISLGYTFPKELTQKIHINSLRVYANVTNAFIITKYKGMDPEIGSWDPLNAGVDNGFYPQSRVFSVGASITLNK</sequence>
<proteinExistence type="inferred from homology"/>
<evidence type="ECO:0000313" key="9">
    <source>
        <dbReference type="EMBL" id="MBC9796628.1"/>
    </source>
</evidence>
<comment type="subcellular location">
    <subcellularLocation>
        <location evidence="1 7">Cell outer membrane</location>
        <topology evidence="1 7">Multi-pass membrane protein</topology>
    </subcellularLocation>
</comment>
<reference evidence="9 10" key="1">
    <citation type="submission" date="2020-09" db="EMBL/GenBank/DDBJ databases">
        <title>Sinomicrobium weinanense sp. nov., a halophilic bacteria isolated from saline-alkali soil.</title>
        <authorList>
            <person name="Wu P."/>
            <person name="Ren H."/>
            <person name="Mei Y."/>
            <person name="Liang Y."/>
            <person name="Chen Z."/>
        </authorList>
    </citation>
    <scope>NUCLEOTIDE SEQUENCE [LARGE SCALE GENOMIC DNA]</scope>
    <source>
        <strain evidence="9 10">FJxs</strain>
    </source>
</reference>
<dbReference type="Gene3D" id="2.60.40.1120">
    <property type="entry name" value="Carboxypeptidase-like, regulatory domain"/>
    <property type="match status" value="1"/>
</dbReference>
<dbReference type="PROSITE" id="PS52016">
    <property type="entry name" value="TONB_DEPENDENT_REC_3"/>
    <property type="match status" value="1"/>
</dbReference>
<gene>
    <name evidence="9" type="ORF">IBL28_11660</name>
</gene>
<dbReference type="GO" id="GO:0009279">
    <property type="term" value="C:cell outer membrane"/>
    <property type="evidence" value="ECO:0007669"/>
    <property type="project" value="UniProtKB-SubCell"/>
</dbReference>
<keyword evidence="5 7" id="KW-0472">Membrane</keyword>
<protein>
    <submittedName>
        <fullName evidence="9">TonB-dependent receptor</fullName>
    </submittedName>
</protein>
<comment type="similarity">
    <text evidence="7">Belongs to the TonB-dependent receptor family.</text>
</comment>
<evidence type="ECO:0000313" key="10">
    <source>
        <dbReference type="Proteomes" id="UP000653730"/>
    </source>
</evidence>
<evidence type="ECO:0000256" key="5">
    <source>
        <dbReference type="ARBA" id="ARBA00023136"/>
    </source>
</evidence>